<feature type="region of interest" description="Disordered" evidence="1">
    <location>
        <begin position="74"/>
        <end position="108"/>
    </location>
</feature>
<dbReference type="Proteomes" id="UP001461498">
    <property type="component" value="Unassembled WGS sequence"/>
</dbReference>
<dbReference type="InterPro" id="IPR032013">
    <property type="entry name" value="DUF4795"/>
</dbReference>
<reference evidence="3 4" key="1">
    <citation type="submission" date="2022-12" db="EMBL/GenBank/DDBJ databases">
        <title>Chromosome-level genome assembly of true bugs.</title>
        <authorList>
            <person name="Ma L."/>
            <person name="Li H."/>
        </authorList>
    </citation>
    <scope>NUCLEOTIDE SEQUENCE [LARGE SCALE GENOMIC DNA]</scope>
    <source>
        <strain evidence="3">Lab_2022b</strain>
    </source>
</reference>
<dbReference type="Pfam" id="PF16043">
    <property type="entry name" value="DUF4795"/>
    <property type="match status" value="1"/>
</dbReference>
<dbReference type="PANTHER" id="PTHR47080:SF1">
    <property type="entry name" value="CHROMOSOME 16 OPEN READING FRAME 96"/>
    <property type="match status" value="1"/>
</dbReference>
<gene>
    <name evidence="3" type="ORF">O3M35_006260</name>
</gene>
<evidence type="ECO:0000259" key="2">
    <source>
        <dbReference type="Pfam" id="PF16043"/>
    </source>
</evidence>
<sequence length="787" mass="89906">MSVAIITIPDLLRVALAPQQVDFNSLHIALQAMVYHLDLSNTKVQFVGEDAVNIQNTINESSNQEVKNISITLMNPSEEEEEEEEEVEEETAWQEDSQDSQKRKKHTEFSEEVLAVESGKLILPSKIKIPSVTPASISRLDRKVKAIQAQVESLELQFLPSDDAILEATRKEQNSEPIRNLLQGLNITKRMSGAEEGLDKLASLLETMAKEYASLKIVIDQLEDQLGQNLVKTMRDIKTAAEYSRKLKPRVELFEHFKENPNPTINTDIPYNKFSEMPKRRSGKKSVIRLTLRPKTTTFSPFKKKKTVLLTGKRWTEASEGSIKDTEPNLNINEPCFKEMVLDEEKESNVDNGNVSEERFVELLQEHKYVMRNMEYLNAELNTMSDYIDAIITKIQSDPTPGTFMDKVREISRKHSIRKSKTEDGNEKQQNKSKQLGCLEERVACLEIQFANNTVKVKRQLAAFCARTNSISVRMNDLEENVATLFKNLSIIVKFKGHTEGRVNKRLLKLITSVMEICLKLKEDFKHMDYTIKTELQLNRQEDHILEECLKQLEQIKVIKADKFEIDEFLASKADCEMLKLKVSVDEFELVCNDFAKGIEDTLIKVSTQEDILKMILNEVHATLNRKCDQEDIEKLKEEFITKLNSLQHAVANVNAAQPPRIAAGGKQKLSPMNCLSCDREIVMKTKNEIPPVPALSDLPPSSSIKPFIAYQLDQLRKLILKNPCERTIFVFDEAMKKYSVKPLDPEQNEISIAGIKNRYCGGNKETKKTKLDCDKIKEILRKTSKR</sequence>
<dbReference type="AlphaFoldDB" id="A0AAW1DDB9"/>
<evidence type="ECO:0000313" key="4">
    <source>
        <dbReference type="Proteomes" id="UP001461498"/>
    </source>
</evidence>
<evidence type="ECO:0000256" key="1">
    <source>
        <dbReference type="SAM" id="MobiDB-lite"/>
    </source>
</evidence>
<dbReference type="EMBL" id="JAPXFL010000003">
    <property type="protein sequence ID" value="KAK9508786.1"/>
    <property type="molecule type" value="Genomic_DNA"/>
</dbReference>
<feature type="compositionally biased region" description="Acidic residues" evidence="1">
    <location>
        <begin position="77"/>
        <end position="98"/>
    </location>
</feature>
<protein>
    <recommendedName>
        <fullName evidence="2">DUF4795 domain-containing protein</fullName>
    </recommendedName>
</protein>
<organism evidence="3 4">
    <name type="scientific">Rhynocoris fuscipes</name>
    <dbReference type="NCBI Taxonomy" id="488301"/>
    <lineage>
        <taxon>Eukaryota</taxon>
        <taxon>Metazoa</taxon>
        <taxon>Ecdysozoa</taxon>
        <taxon>Arthropoda</taxon>
        <taxon>Hexapoda</taxon>
        <taxon>Insecta</taxon>
        <taxon>Pterygota</taxon>
        <taxon>Neoptera</taxon>
        <taxon>Paraneoptera</taxon>
        <taxon>Hemiptera</taxon>
        <taxon>Heteroptera</taxon>
        <taxon>Panheteroptera</taxon>
        <taxon>Cimicomorpha</taxon>
        <taxon>Reduviidae</taxon>
        <taxon>Harpactorinae</taxon>
        <taxon>Harpactorini</taxon>
        <taxon>Rhynocoris</taxon>
    </lineage>
</organism>
<feature type="compositionally biased region" description="Basic and acidic residues" evidence="1">
    <location>
        <begin position="420"/>
        <end position="430"/>
    </location>
</feature>
<name>A0AAW1DDB9_9HEMI</name>
<proteinExistence type="predicted"/>
<keyword evidence="4" id="KW-1185">Reference proteome</keyword>
<feature type="region of interest" description="Disordered" evidence="1">
    <location>
        <begin position="414"/>
        <end position="433"/>
    </location>
</feature>
<dbReference type="PANTHER" id="PTHR47080">
    <property type="entry name" value="CHROMOSOME 16 OPEN READING FRAME 96"/>
    <property type="match status" value="1"/>
</dbReference>
<comment type="caution">
    <text evidence="3">The sequence shown here is derived from an EMBL/GenBank/DDBJ whole genome shotgun (WGS) entry which is preliminary data.</text>
</comment>
<accession>A0AAW1DDB9</accession>
<feature type="domain" description="DUF4795" evidence="2">
    <location>
        <begin position="509"/>
        <end position="707"/>
    </location>
</feature>
<evidence type="ECO:0000313" key="3">
    <source>
        <dbReference type="EMBL" id="KAK9508786.1"/>
    </source>
</evidence>